<reference evidence="2" key="1">
    <citation type="journal article" date="2005" name="Nature">
        <title>The map-based sequence of the rice genome.</title>
        <authorList>
            <consortium name="International rice genome sequencing project (IRGSP)"/>
            <person name="Matsumoto T."/>
            <person name="Wu J."/>
            <person name="Kanamori H."/>
            <person name="Katayose Y."/>
            <person name="Fujisawa M."/>
            <person name="Namiki N."/>
            <person name="Mizuno H."/>
            <person name="Yamamoto K."/>
            <person name="Antonio B.A."/>
            <person name="Baba T."/>
            <person name="Sakata K."/>
            <person name="Nagamura Y."/>
            <person name="Aoki H."/>
            <person name="Arikawa K."/>
            <person name="Arita K."/>
            <person name="Bito T."/>
            <person name="Chiden Y."/>
            <person name="Fujitsuka N."/>
            <person name="Fukunaka R."/>
            <person name="Hamada M."/>
            <person name="Harada C."/>
            <person name="Hayashi A."/>
            <person name="Hijishita S."/>
            <person name="Honda M."/>
            <person name="Hosokawa S."/>
            <person name="Ichikawa Y."/>
            <person name="Idonuma A."/>
            <person name="Iijima M."/>
            <person name="Ikeda M."/>
            <person name="Ikeno M."/>
            <person name="Ito K."/>
            <person name="Ito S."/>
            <person name="Ito T."/>
            <person name="Ito Y."/>
            <person name="Ito Y."/>
            <person name="Iwabuchi A."/>
            <person name="Kamiya K."/>
            <person name="Karasawa W."/>
            <person name="Kurita K."/>
            <person name="Katagiri S."/>
            <person name="Kikuta A."/>
            <person name="Kobayashi H."/>
            <person name="Kobayashi N."/>
            <person name="Machita K."/>
            <person name="Maehara T."/>
            <person name="Masukawa M."/>
            <person name="Mizubayashi T."/>
            <person name="Mukai Y."/>
            <person name="Nagasaki H."/>
            <person name="Nagata Y."/>
            <person name="Naito S."/>
            <person name="Nakashima M."/>
            <person name="Nakama Y."/>
            <person name="Nakamichi Y."/>
            <person name="Nakamura M."/>
            <person name="Meguro A."/>
            <person name="Negishi M."/>
            <person name="Ohta I."/>
            <person name="Ohta T."/>
            <person name="Okamoto M."/>
            <person name="Ono N."/>
            <person name="Saji S."/>
            <person name="Sakaguchi M."/>
            <person name="Sakai K."/>
            <person name="Shibata M."/>
            <person name="Shimokawa T."/>
            <person name="Song J."/>
            <person name="Takazaki Y."/>
            <person name="Terasawa K."/>
            <person name="Tsugane M."/>
            <person name="Tsuji K."/>
            <person name="Ueda S."/>
            <person name="Waki K."/>
            <person name="Yamagata H."/>
            <person name="Yamamoto M."/>
            <person name="Yamamoto S."/>
            <person name="Yamane H."/>
            <person name="Yoshiki S."/>
            <person name="Yoshihara R."/>
            <person name="Yukawa K."/>
            <person name="Zhong H."/>
            <person name="Yano M."/>
            <person name="Yuan Q."/>
            <person name="Ouyang S."/>
            <person name="Liu J."/>
            <person name="Jones K.M."/>
            <person name="Gansberger K."/>
            <person name="Moffat K."/>
            <person name="Hill J."/>
            <person name="Bera J."/>
            <person name="Fadrosh D."/>
            <person name="Jin S."/>
            <person name="Johri S."/>
            <person name="Kim M."/>
            <person name="Overton L."/>
            <person name="Reardon M."/>
            <person name="Tsitrin T."/>
            <person name="Vuong H."/>
            <person name="Weaver B."/>
            <person name="Ciecko A."/>
            <person name="Tallon L."/>
            <person name="Jackson J."/>
            <person name="Pai G."/>
            <person name="Aken S.V."/>
            <person name="Utterback T."/>
            <person name="Reidmuller S."/>
            <person name="Feldblyum T."/>
            <person name="Hsiao J."/>
            <person name="Zismann V."/>
            <person name="Iobst S."/>
            <person name="de Vazeille A.R."/>
            <person name="Buell C.R."/>
            <person name="Ying K."/>
            <person name="Li Y."/>
            <person name="Lu T."/>
            <person name="Huang Y."/>
            <person name="Zhao Q."/>
            <person name="Feng Q."/>
            <person name="Zhang L."/>
            <person name="Zhu J."/>
            <person name="Weng Q."/>
            <person name="Mu J."/>
            <person name="Lu Y."/>
            <person name="Fan D."/>
            <person name="Liu Y."/>
            <person name="Guan J."/>
            <person name="Zhang Y."/>
            <person name="Yu S."/>
            <person name="Liu X."/>
            <person name="Zhang Y."/>
            <person name="Hong G."/>
            <person name="Han B."/>
            <person name="Choisne N."/>
            <person name="Demange N."/>
            <person name="Orjeda G."/>
            <person name="Samain S."/>
            <person name="Cattolico L."/>
            <person name="Pelletier E."/>
            <person name="Couloux A."/>
            <person name="Segurens B."/>
            <person name="Wincker P."/>
            <person name="D'Hont A."/>
            <person name="Scarpelli C."/>
            <person name="Weissenbach J."/>
            <person name="Salanoubat M."/>
            <person name="Quetier F."/>
            <person name="Yu Y."/>
            <person name="Kim H.R."/>
            <person name="Rambo T."/>
            <person name="Currie J."/>
            <person name="Collura K."/>
            <person name="Luo M."/>
            <person name="Yang T."/>
            <person name="Ammiraju J.S.S."/>
            <person name="Engler F."/>
            <person name="Soderlund C."/>
            <person name="Wing R.A."/>
            <person name="Palmer L.E."/>
            <person name="de la Bastide M."/>
            <person name="Spiegel L."/>
            <person name="Nascimento L."/>
            <person name="Zutavern T."/>
            <person name="O'Shaughnessy A."/>
            <person name="Dike S."/>
            <person name="Dedhia N."/>
            <person name="Preston R."/>
            <person name="Balija V."/>
            <person name="McCombie W.R."/>
            <person name="Chow T."/>
            <person name="Chen H."/>
            <person name="Chung M."/>
            <person name="Chen C."/>
            <person name="Shaw J."/>
            <person name="Wu H."/>
            <person name="Hsiao K."/>
            <person name="Chao Y."/>
            <person name="Chu M."/>
            <person name="Cheng C."/>
            <person name="Hour A."/>
            <person name="Lee P."/>
            <person name="Lin S."/>
            <person name="Lin Y."/>
            <person name="Liou J."/>
            <person name="Liu S."/>
            <person name="Hsing Y."/>
            <person name="Raghuvanshi S."/>
            <person name="Mohanty A."/>
            <person name="Bharti A.K."/>
            <person name="Gaur A."/>
            <person name="Gupta V."/>
            <person name="Kumar D."/>
            <person name="Ravi V."/>
            <person name="Vij S."/>
            <person name="Kapur A."/>
            <person name="Khurana P."/>
            <person name="Khurana P."/>
            <person name="Khurana J.P."/>
            <person name="Tyagi A.K."/>
            <person name="Gaikwad K."/>
            <person name="Singh A."/>
            <person name="Dalal V."/>
            <person name="Srivastava S."/>
            <person name="Dixit A."/>
            <person name="Pal A.K."/>
            <person name="Ghazi I.A."/>
            <person name="Yadav M."/>
            <person name="Pandit A."/>
            <person name="Bhargava A."/>
            <person name="Sureshbabu K."/>
            <person name="Batra K."/>
            <person name="Sharma T.R."/>
            <person name="Mohapatra T."/>
            <person name="Singh N.K."/>
            <person name="Messing J."/>
            <person name="Nelson A.B."/>
            <person name="Fuks G."/>
            <person name="Kavchok S."/>
            <person name="Keizer G."/>
            <person name="Linton E."/>
            <person name="Llaca V."/>
            <person name="Song R."/>
            <person name="Tanyolac B."/>
            <person name="Young S."/>
            <person name="Ho-Il K."/>
            <person name="Hahn J.H."/>
            <person name="Sangsakoo G."/>
            <person name="Vanavichit A."/>
            <person name="de Mattos Luiz.A.T."/>
            <person name="Zimmer P.D."/>
            <person name="Malone G."/>
            <person name="Dellagostin O."/>
            <person name="de Oliveira A.C."/>
            <person name="Bevan M."/>
            <person name="Bancroft I."/>
            <person name="Minx P."/>
            <person name="Cordum H."/>
            <person name="Wilson R."/>
            <person name="Cheng Z."/>
            <person name="Jin W."/>
            <person name="Jiang J."/>
            <person name="Leong S.A."/>
            <person name="Iwama H."/>
            <person name="Gojobori T."/>
            <person name="Itoh T."/>
            <person name="Niimura Y."/>
            <person name="Fujii Y."/>
            <person name="Habara T."/>
            <person name="Sakai H."/>
            <person name="Sato Y."/>
            <person name="Wilson G."/>
            <person name="Kumar K."/>
            <person name="McCouch S."/>
            <person name="Juretic N."/>
            <person name="Hoen D."/>
            <person name="Wright S."/>
            <person name="Bruskiewich R."/>
            <person name="Bureau T."/>
            <person name="Miyao A."/>
            <person name="Hirochika H."/>
            <person name="Nishikawa T."/>
            <person name="Kadowaki K."/>
            <person name="Sugiura M."/>
            <person name="Burr B."/>
            <person name="Sasaki T."/>
        </authorList>
    </citation>
    <scope>NUCLEOTIDE SEQUENCE [LARGE SCALE GENOMIC DNA]</scope>
    <source>
        <strain evidence="2">cv. Nipponbare</strain>
    </source>
</reference>
<organism evidence="1 2">
    <name type="scientific">Oryza sativa subsp. japonica</name>
    <name type="common">Rice</name>
    <dbReference type="NCBI Taxonomy" id="39947"/>
    <lineage>
        <taxon>Eukaryota</taxon>
        <taxon>Viridiplantae</taxon>
        <taxon>Streptophyta</taxon>
        <taxon>Embryophyta</taxon>
        <taxon>Tracheophyta</taxon>
        <taxon>Spermatophyta</taxon>
        <taxon>Magnoliopsida</taxon>
        <taxon>Liliopsida</taxon>
        <taxon>Poales</taxon>
        <taxon>Poaceae</taxon>
        <taxon>BOP clade</taxon>
        <taxon>Oryzoideae</taxon>
        <taxon>Oryzeae</taxon>
        <taxon>Oryzinae</taxon>
        <taxon>Oryza</taxon>
        <taxon>Oryza sativa</taxon>
    </lineage>
</organism>
<reference evidence="1 2" key="2">
    <citation type="journal article" date="2013" name="Plant Cell Physiol.">
        <title>Rice Annotation Project Database (RAP-DB): an integrative and interactive database for rice genomics.</title>
        <authorList>
            <person name="Sakai H."/>
            <person name="Lee S.S."/>
            <person name="Tanaka T."/>
            <person name="Numa H."/>
            <person name="Kim J."/>
            <person name="Kawahara Y."/>
            <person name="Wakimoto H."/>
            <person name="Yang C.C."/>
            <person name="Iwamoto M."/>
            <person name="Abe T."/>
            <person name="Yamada Y."/>
            <person name="Muto A."/>
            <person name="Inokuchi H."/>
            <person name="Ikemura T."/>
            <person name="Matsumoto T."/>
            <person name="Sasaki T."/>
            <person name="Itoh T."/>
        </authorList>
    </citation>
    <scope>NUCLEOTIDE SEQUENCE [LARGE SCALE GENOMIC DNA]</scope>
    <source>
        <strain evidence="2">cv. Nipponbare</strain>
    </source>
</reference>
<dbReference type="PaxDb" id="39947-A0A0P0X7S4"/>
<dbReference type="Proteomes" id="UP000059680">
    <property type="component" value="Chromosome 7"/>
</dbReference>
<dbReference type="Gramene" id="Os07t0574150-00">
    <property type="protein sequence ID" value="Os07t0574150-00"/>
    <property type="gene ID" value="Os07g0574150"/>
</dbReference>
<evidence type="ECO:0000313" key="2">
    <source>
        <dbReference type="Proteomes" id="UP000059680"/>
    </source>
</evidence>
<feature type="non-terminal residue" evidence="1">
    <location>
        <position position="1"/>
    </location>
</feature>
<sequence length="100" mass="11694">RPVQEQPRRAPRRLRDGLLDVGGVAHDPALGDARRAVLVQEDVGRLHVRVHQRRPRRERVDVVQPLRRAEQDGLPRRPSARRRHAPLLPCRRDWRLPLGR</sequence>
<dbReference type="AlphaFoldDB" id="A0A0P0X7S4"/>
<gene>
    <name evidence="1" type="ordered locus">Os07g0574150</name>
    <name evidence="1" type="ORF">OSNPB_070574150</name>
</gene>
<reference evidence="1 2" key="3">
    <citation type="journal article" date="2013" name="Rice">
        <title>Improvement of the Oryza sativa Nipponbare reference genome using next generation sequence and optical map data.</title>
        <authorList>
            <person name="Kawahara Y."/>
            <person name="de la Bastide M."/>
            <person name="Hamilton J.P."/>
            <person name="Kanamori H."/>
            <person name="McCombie W.R."/>
            <person name="Ouyang S."/>
            <person name="Schwartz D.C."/>
            <person name="Tanaka T."/>
            <person name="Wu J."/>
            <person name="Zhou S."/>
            <person name="Childs K.L."/>
            <person name="Davidson R.M."/>
            <person name="Lin H."/>
            <person name="Quesada-Ocampo L."/>
            <person name="Vaillancourt B."/>
            <person name="Sakai H."/>
            <person name="Lee S.S."/>
            <person name="Kim J."/>
            <person name="Numa H."/>
            <person name="Itoh T."/>
            <person name="Buell C.R."/>
            <person name="Matsumoto T."/>
        </authorList>
    </citation>
    <scope>NUCLEOTIDE SEQUENCE [LARGE SCALE GENOMIC DNA]</scope>
    <source>
        <strain evidence="2">cv. Nipponbare</strain>
    </source>
</reference>
<name>A0A0P0X7S4_ORYSJ</name>
<keyword evidence="2" id="KW-1185">Reference proteome</keyword>
<evidence type="ECO:0000313" key="1">
    <source>
        <dbReference type="EMBL" id="BAT02269.1"/>
    </source>
</evidence>
<proteinExistence type="predicted"/>
<dbReference type="InParanoid" id="A0A0P0X7S4"/>
<accession>A0A0P0X7S4</accession>
<dbReference type="EMBL" id="AP014963">
    <property type="protein sequence ID" value="BAT02269.1"/>
    <property type="molecule type" value="Genomic_DNA"/>
</dbReference>
<protein>
    <submittedName>
        <fullName evidence="1">Os07g0574150 protein</fullName>
    </submittedName>
</protein>